<dbReference type="Proteomes" id="UP001497516">
    <property type="component" value="Chromosome 6"/>
</dbReference>
<reference evidence="1 2" key="1">
    <citation type="submission" date="2024-04" db="EMBL/GenBank/DDBJ databases">
        <authorList>
            <person name="Fracassetti M."/>
        </authorList>
    </citation>
    <scope>NUCLEOTIDE SEQUENCE [LARGE SCALE GENOMIC DNA]</scope>
</reference>
<accession>A0AAV2F7W8</accession>
<name>A0AAV2F7W8_9ROSI</name>
<evidence type="ECO:0000313" key="2">
    <source>
        <dbReference type="Proteomes" id="UP001497516"/>
    </source>
</evidence>
<sequence length="69" mass="7473">MSSWNIVTCRWLARNAINSSQQETEQSVQVVEDSVSEGVSGVVSVQEAVVINQQGNAQGPEEIEVDRGL</sequence>
<protein>
    <submittedName>
        <fullName evidence="1">Uncharacterized protein</fullName>
    </submittedName>
</protein>
<evidence type="ECO:0000313" key="1">
    <source>
        <dbReference type="EMBL" id="CAL1394104.1"/>
    </source>
</evidence>
<dbReference type="AlphaFoldDB" id="A0AAV2F7W8"/>
<organism evidence="1 2">
    <name type="scientific">Linum trigynum</name>
    <dbReference type="NCBI Taxonomy" id="586398"/>
    <lineage>
        <taxon>Eukaryota</taxon>
        <taxon>Viridiplantae</taxon>
        <taxon>Streptophyta</taxon>
        <taxon>Embryophyta</taxon>
        <taxon>Tracheophyta</taxon>
        <taxon>Spermatophyta</taxon>
        <taxon>Magnoliopsida</taxon>
        <taxon>eudicotyledons</taxon>
        <taxon>Gunneridae</taxon>
        <taxon>Pentapetalae</taxon>
        <taxon>rosids</taxon>
        <taxon>fabids</taxon>
        <taxon>Malpighiales</taxon>
        <taxon>Linaceae</taxon>
        <taxon>Linum</taxon>
    </lineage>
</organism>
<dbReference type="EMBL" id="OZ034819">
    <property type="protein sequence ID" value="CAL1394104.1"/>
    <property type="molecule type" value="Genomic_DNA"/>
</dbReference>
<gene>
    <name evidence="1" type="ORF">LTRI10_LOCUS34627</name>
</gene>
<proteinExistence type="predicted"/>
<keyword evidence="2" id="KW-1185">Reference proteome</keyword>